<evidence type="ECO:0000256" key="11">
    <source>
        <dbReference type="ARBA" id="ARBA00023239"/>
    </source>
</evidence>
<dbReference type="NCBIfam" id="TIGR00033">
    <property type="entry name" value="aroC"/>
    <property type="match status" value="1"/>
</dbReference>
<feature type="binding site" evidence="12">
    <location>
        <begin position="127"/>
        <end position="129"/>
    </location>
    <ligand>
        <name>FMN</name>
        <dbReference type="ChEBI" id="CHEBI:58210"/>
    </ligand>
</feature>
<comment type="cofactor">
    <cofactor evidence="12 13">
        <name>FMNH2</name>
        <dbReference type="ChEBI" id="CHEBI:57618"/>
    </cofactor>
    <text evidence="12 13">Reduced FMN (FMNH(2)).</text>
</comment>
<dbReference type="PROSITE" id="PS00788">
    <property type="entry name" value="CHORISMATE_SYNTHASE_2"/>
    <property type="match status" value="1"/>
</dbReference>
<dbReference type="GO" id="GO:0009423">
    <property type="term" value="P:chorismate biosynthetic process"/>
    <property type="evidence" value="ECO:0007669"/>
    <property type="project" value="UniProtKB-UniRule"/>
</dbReference>
<evidence type="ECO:0000256" key="7">
    <source>
        <dbReference type="ARBA" id="ARBA00022643"/>
    </source>
</evidence>
<comment type="similarity">
    <text evidence="2 12 13">Belongs to the chorismate synthase family.</text>
</comment>
<sequence length="378" mass="42063">MNFITAGESHGPCLTGIIDHFPAGLTVDIEKINQALAQRQKGYGRGGRMKIEQDKVQILSGIRHQKTMGSPITFQIENRDFKNWQKEMSALEPYETKRGVYTPRPGHADLVGGIKYGQEDMRNVLERSSARETAMRVAIGALCTQLLEVLGITLQGRVFQIGPVKDLVVEDEFTTHNDLRVVHEAVAEEMKNWIQKAKEEGTTLGGGIEVIVKGMPAGVGDYTQWNRKLDARLSYAVMSINAMKGVTFGDGISLIQSFGKDVMDEIAWKEEEGYYRLSNHLGGIEGGMSTGMPIRLQAYMKPIPTQYHPLQTVDVRTKEIYQASVERSDHCAVPSASYVVEAVVATTLVEILCEQFTSDTVEQLKEAVEKQRKRGQDL</sequence>
<feature type="binding site" evidence="12">
    <location>
        <position position="286"/>
    </location>
    <ligand>
        <name>FMN</name>
        <dbReference type="ChEBI" id="CHEBI:58210"/>
    </ligand>
</feature>
<organism evidence="14 15">
    <name type="scientific">Catellicoccus marimammalium M35/04/3</name>
    <dbReference type="NCBI Taxonomy" id="1234409"/>
    <lineage>
        <taxon>Bacteria</taxon>
        <taxon>Bacillati</taxon>
        <taxon>Bacillota</taxon>
        <taxon>Bacilli</taxon>
        <taxon>Lactobacillales</taxon>
        <taxon>Enterococcaceae</taxon>
        <taxon>Catellicoccus</taxon>
    </lineage>
</organism>
<evidence type="ECO:0000256" key="9">
    <source>
        <dbReference type="ARBA" id="ARBA00022857"/>
    </source>
</evidence>
<dbReference type="HAMAP" id="MF_00300">
    <property type="entry name" value="Chorismate_synth"/>
    <property type="match status" value="1"/>
</dbReference>
<evidence type="ECO:0000313" key="15">
    <source>
        <dbReference type="Proteomes" id="UP000016057"/>
    </source>
</evidence>
<dbReference type="EMBL" id="AMYT01000017">
    <property type="protein sequence ID" value="EKU27264.1"/>
    <property type="molecule type" value="Genomic_DNA"/>
</dbReference>
<comment type="subunit">
    <text evidence="3 12">Homotetramer.</text>
</comment>
<evidence type="ECO:0000256" key="1">
    <source>
        <dbReference type="ARBA" id="ARBA00005044"/>
    </source>
</evidence>
<dbReference type="PROSITE" id="PS00787">
    <property type="entry name" value="CHORISMATE_SYNTHASE_1"/>
    <property type="match status" value="1"/>
</dbReference>
<dbReference type="PANTHER" id="PTHR21085:SF0">
    <property type="entry name" value="CHORISMATE SYNTHASE"/>
    <property type="match status" value="1"/>
</dbReference>
<dbReference type="CDD" id="cd07304">
    <property type="entry name" value="Chorismate_synthase"/>
    <property type="match status" value="1"/>
</dbReference>
<dbReference type="GO" id="GO:0005829">
    <property type="term" value="C:cytosol"/>
    <property type="evidence" value="ECO:0007669"/>
    <property type="project" value="TreeGrafter"/>
</dbReference>
<evidence type="ECO:0000256" key="3">
    <source>
        <dbReference type="ARBA" id="ARBA00011881"/>
    </source>
</evidence>
<dbReference type="SUPFAM" id="SSF103263">
    <property type="entry name" value="Chorismate synthase, AroC"/>
    <property type="match status" value="1"/>
</dbReference>
<proteinExistence type="inferred from homology"/>
<comment type="function">
    <text evidence="12">Catalyzes the anti-1,4-elimination of the C-3 phosphate and the C-6 proR hydrogen from 5-enolpyruvylshikimate-3-phosphate (EPSP) to yield chorismate, which is the branch point compound that serves as the starting substrate for the three terminal pathways of aromatic amino acid biosynthesis. This reaction introduces a second double bond into the aromatic ring system.</text>
</comment>
<dbReference type="STRING" id="1234409.C683_0595"/>
<feature type="binding site" evidence="12">
    <location>
        <position position="327"/>
    </location>
    <ligand>
        <name>FMN</name>
        <dbReference type="ChEBI" id="CHEBI:58210"/>
    </ligand>
</feature>
<keyword evidence="5 12" id="KW-0028">Amino-acid biosynthesis</keyword>
<evidence type="ECO:0000256" key="5">
    <source>
        <dbReference type="ARBA" id="ARBA00022605"/>
    </source>
</evidence>
<keyword evidence="10 12" id="KW-0057">Aromatic amino acid biosynthesis</keyword>
<evidence type="ECO:0000256" key="6">
    <source>
        <dbReference type="ARBA" id="ARBA00022630"/>
    </source>
</evidence>
<feature type="binding site" evidence="12">
    <location>
        <begin position="241"/>
        <end position="242"/>
    </location>
    <ligand>
        <name>FMN</name>
        <dbReference type="ChEBI" id="CHEBI:58210"/>
    </ligand>
</feature>
<dbReference type="PIRSF" id="PIRSF001456">
    <property type="entry name" value="Chorismate_synth"/>
    <property type="match status" value="1"/>
</dbReference>
<evidence type="ECO:0000313" key="14">
    <source>
        <dbReference type="EMBL" id="EKU27264.1"/>
    </source>
</evidence>
<feature type="binding site" evidence="12">
    <location>
        <position position="45"/>
    </location>
    <ligand>
        <name>NADP(+)</name>
        <dbReference type="ChEBI" id="CHEBI:58349"/>
    </ligand>
</feature>
<dbReference type="GO" id="GO:0008652">
    <property type="term" value="P:amino acid biosynthetic process"/>
    <property type="evidence" value="ECO:0007669"/>
    <property type="project" value="UniProtKB-KW"/>
</dbReference>
<dbReference type="eggNOG" id="COG0082">
    <property type="taxonomic scope" value="Bacteria"/>
</dbReference>
<gene>
    <name evidence="12" type="primary">aroC</name>
    <name evidence="14" type="ORF">C683_0595</name>
</gene>
<dbReference type="RefSeq" id="WP_009489867.1">
    <property type="nucleotide sequence ID" value="NZ_AMYT01000017.1"/>
</dbReference>
<dbReference type="UniPathway" id="UPA00053">
    <property type="reaction ID" value="UER00090"/>
</dbReference>
<evidence type="ECO:0000256" key="2">
    <source>
        <dbReference type="ARBA" id="ARBA00008014"/>
    </source>
</evidence>
<dbReference type="Proteomes" id="UP000016057">
    <property type="component" value="Unassembled WGS sequence"/>
</dbReference>
<feature type="binding site" evidence="12">
    <location>
        <position position="39"/>
    </location>
    <ligand>
        <name>NADP(+)</name>
        <dbReference type="ChEBI" id="CHEBI:58349"/>
    </ligand>
</feature>
<dbReference type="InterPro" id="IPR000453">
    <property type="entry name" value="Chorismate_synth"/>
</dbReference>
<dbReference type="AlphaFoldDB" id="K8Z896"/>
<dbReference type="FunFam" id="3.60.150.10:FF:000002">
    <property type="entry name" value="Chorismate synthase"/>
    <property type="match status" value="1"/>
</dbReference>
<keyword evidence="7 12" id="KW-0288">FMN</keyword>
<dbReference type="Gene3D" id="3.60.150.10">
    <property type="entry name" value="Chorismate synthase AroC"/>
    <property type="match status" value="1"/>
</dbReference>
<dbReference type="GO" id="GO:0010181">
    <property type="term" value="F:FMN binding"/>
    <property type="evidence" value="ECO:0007669"/>
    <property type="project" value="TreeGrafter"/>
</dbReference>
<dbReference type="NCBIfam" id="NF003793">
    <property type="entry name" value="PRK05382.1"/>
    <property type="match status" value="1"/>
</dbReference>
<dbReference type="OrthoDB" id="9771806at2"/>
<keyword evidence="8 12" id="KW-0274">FAD</keyword>
<dbReference type="GO" id="GO:0009073">
    <property type="term" value="P:aromatic amino acid family biosynthetic process"/>
    <property type="evidence" value="ECO:0007669"/>
    <property type="project" value="UniProtKB-KW"/>
</dbReference>
<dbReference type="GO" id="GO:0004107">
    <property type="term" value="F:chorismate synthase activity"/>
    <property type="evidence" value="ECO:0007669"/>
    <property type="project" value="UniProtKB-UniRule"/>
</dbReference>
<dbReference type="InterPro" id="IPR035904">
    <property type="entry name" value="Chorismate_synth_AroC_sf"/>
</dbReference>
<dbReference type="EC" id="4.2.3.5" evidence="4 12"/>
<keyword evidence="11 12" id="KW-0456">Lyase</keyword>
<dbReference type="Pfam" id="PF01264">
    <property type="entry name" value="Chorismate_synt"/>
    <property type="match status" value="1"/>
</dbReference>
<evidence type="ECO:0000256" key="8">
    <source>
        <dbReference type="ARBA" id="ARBA00022827"/>
    </source>
</evidence>
<keyword evidence="9 12" id="KW-0521">NADP</keyword>
<accession>K8Z896</accession>
<protein>
    <recommendedName>
        <fullName evidence="4 12">Chorismate synthase</fullName>
        <shortName evidence="12">CS</shortName>
        <ecNumber evidence="4 12">4.2.3.5</ecNumber>
    </recommendedName>
    <alternativeName>
        <fullName evidence="12">5-enolpyruvylshikimate-3-phosphate phospholyase</fullName>
    </alternativeName>
</protein>
<keyword evidence="6 12" id="KW-0285">Flavoprotein</keyword>
<feature type="binding site" evidence="12">
    <location>
        <begin position="301"/>
        <end position="305"/>
    </location>
    <ligand>
        <name>FMN</name>
        <dbReference type="ChEBI" id="CHEBI:58210"/>
    </ligand>
</feature>
<evidence type="ECO:0000256" key="4">
    <source>
        <dbReference type="ARBA" id="ARBA00013036"/>
    </source>
</evidence>
<evidence type="ECO:0000256" key="13">
    <source>
        <dbReference type="RuleBase" id="RU000605"/>
    </source>
</evidence>
<comment type="caution">
    <text evidence="14">The sequence shown here is derived from an EMBL/GenBank/DDBJ whole genome shotgun (WGS) entry which is preliminary data.</text>
</comment>
<name>K8Z896_9ENTE</name>
<dbReference type="PANTHER" id="PTHR21085">
    <property type="entry name" value="CHORISMATE SYNTHASE"/>
    <property type="match status" value="1"/>
</dbReference>
<dbReference type="InterPro" id="IPR020541">
    <property type="entry name" value="Chorismate_synthase_CS"/>
</dbReference>
<comment type="pathway">
    <text evidence="1 12 13">Metabolic intermediate biosynthesis; chorismate biosynthesis; chorismate from D-erythrose 4-phosphate and phosphoenolpyruvate: step 7/7.</text>
</comment>
<evidence type="ECO:0000256" key="12">
    <source>
        <dbReference type="HAMAP-Rule" id="MF_00300"/>
    </source>
</evidence>
<comment type="catalytic activity">
    <reaction evidence="12 13">
        <text>5-O-(1-carboxyvinyl)-3-phosphoshikimate = chorismate + phosphate</text>
        <dbReference type="Rhea" id="RHEA:21020"/>
        <dbReference type="ChEBI" id="CHEBI:29748"/>
        <dbReference type="ChEBI" id="CHEBI:43474"/>
        <dbReference type="ChEBI" id="CHEBI:57701"/>
        <dbReference type="EC" id="4.2.3.5"/>
    </reaction>
</comment>
<keyword evidence="15" id="KW-1185">Reference proteome</keyword>
<dbReference type="PATRIC" id="fig|1234409.3.peg.545"/>
<reference evidence="14 15" key="1">
    <citation type="journal article" date="2013" name="Genome Announc.">
        <title>Draft Genome Sequence of Catellicoccus marimammalium, a Novel Species Commonly Found in Gull Feces.</title>
        <authorList>
            <person name="Weigand M.R."/>
            <person name="Ryu H."/>
            <person name="Bozcek L."/>
            <person name="Konstantinidis K.T."/>
            <person name="Santo Domingo J.W."/>
        </authorList>
    </citation>
    <scope>NUCLEOTIDE SEQUENCE [LARGE SCALE GENOMIC DNA]</scope>
    <source>
        <strain evidence="14 15">M35/04/3</strain>
    </source>
</reference>
<evidence type="ECO:0000256" key="10">
    <source>
        <dbReference type="ARBA" id="ARBA00023141"/>
    </source>
</evidence>